<dbReference type="OrthoDB" id="9773531at2"/>
<sequence length="333" mass="39141">MKNYLLVLILFFIVVSHAQDTKINGISFVASRDSVSLKHTAPLLMINANYAAVMPFGFIESLDHPELLYSTDRQWYGETIEGTKQYINKLQQNDINVMLKPQIWIRKGEFTGHLAMSSEKDWEILETSYRNFILDFARLAEETNVPILCIGTELEQFIMRRPTFWNQLISEIKRFYNGKLTYAANWDEYTKVPFWNQLDFIGVDAYFPISEEKTPTLQEAKKGWQKWKNEMKTVSEKHNKKILFTEYGYRNTDFSGKEPWHSGREQKSINHDNQGTLLTALFEEVWQEPWMAGGFLWKWFIDHDKSGGGLNNQFTVQNKPSQLVVQYFYSIYE</sequence>
<evidence type="ECO:0000313" key="1">
    <source>
        <dbReference type="EMBL" id="RFN58877.1"/>
    </source>
</evidence>
<dbReference type="AlphaFoldDB" id="A0A3E1Q9S4"/>
<accession>A0A3E1Q9S4</accession>
<organism evidence="1 2">
    <name type="scientific">Marixanthomonas ophiurae</name>
    <dbReference type="NCBI Taxonomy" id="387659"/>
    <lineage>
        <taxon>Bacteria</taxon>
        <taxon>Pseudomonadati</taxon>
        <taxon>Bacteroidota</taxon>
        <taxon>Flavobacteriia</taxon>
        <taxon>Flavobacteriales</taxon>
        <taxon>Flavobacteriaceae</taxon>
        <taxon>Marixanthomonas</taxon>
    </lineage>
</organism>
<proteinExistence type="predicted"/>
<name>A0A3E1Q9S4_9FLAO</name>
<evidence type="ECO:0000313" key="2">
    <source>
        <dbReference type="Proteomes" id="UP000261082"/>
    </source>
</evidence>
<dbReference type="Gene3D" id="3.20.20.80">
    <property type="entry name" value="Glycosidases"/>
    <property type="match status" value="1"/>
</dbReference>
<protein>
    <submittedName>
        <fullName evidence="1">Glycoside hydrolase</fullName>
    </submittedName>
</protein>
<comment type="caution">
    <text evidence="1">The sequence shown here is derived from an EMBL/GenBank/DDBJ whole genome shotgun (WGS) entry which is preliminary data.</text>
</comment>
<dbReference type="SUPFAM" id="SSF51445">
    <property type="entry name" value="(Trans)glycosidases"/>
    <property type="match status" value="1"/>
</dbReference>
<dbReference type="CDD" id="cd19608">
    <property type="entry name" value="GH113_mannanase-like"/>
    <property type="match status" value="1"/>
</dbReference>
<dbReference type="InterPro" id="IPR017853">
    <property type="entry name" value="GH"/>
</dbReference>
<dbReference type="InterPro" id="IPR055151">
    <property type="entry name" value="GH113"/>
</dbReference>
<keyword evidence="1" id="KW-0378">Hydrolase</keyword>
<dbReference type="Proteomes" id="UP000261082">
    <property type="component" value="Unassembled WGS sequence"/>
</dbReference>
<gene>
    <name evidence="1" type="ORF">DZ858_02005</name>
</gene>
<dbReference type="GO" id="GO:0016787">
    <property type="term" value="F:hydrolase activity"/>
    <property type="evidence" value="ECO:0007669"/>
    <property type="project" value="UniProtKB-KW"/>
</dbReference>
<dbReference type="EMBL" id="QVID01000001">
    <property type="protein sequence ID" value="RFN58877.1"/>
    <property type="molecule type" value="Genomic_DNA"/>
</dbReference>
<keyword evidence="2" id="KW-1185">Reference proteome</keyword>
<dbReference type="Pfam" id="PF22612">
    <property type="entry name" value="GH113"/>
    <property type="match status" value="1"/>
</dbReference>
<reference evidence="1 2" key="1">
    <citation type="journal article" date="2007" name="Int. J. Syst. Evol. Microbiol.">
        <title>Marixanthomonas ophiurae gen. nov., sp. nov., a marine bacterium of the family Flavobacteriaceae isolated from a deep-sea brittle star.</title>
        <authorList>
            <person name="Romanenko L.A."/>
            <person name="Uchino M."/>
            <person name="Frolova G.M."/>
            <person name="Mikhailov V.V."/>
        </authorList>
    </citation>
    <scope>NUCLEOTIDE SEQUENCE [LARGE SCALE GENOMIC DNA]</scope>
    <source>
        <strain evidence="1 2">KMM 3046</strain>
    </source>
</reference>
<dbReference type="RefSeq" id="WP_117157901.1">
    <property type="nucleotide sequence ID" value="NZ_QVID01000001.1"/>
</dbReference>